<accession>A0A382TKH7</accession>
<gene>
    <name evidence="3" type="ORF">METZ01_LOCUS374851</name>
</gene>
<name>A0A382TKH7_9ZZZZ</name>
<dbReference type="InterPro" id="IPR008984">
    <property type="entry name" value="SMAD_FHA_dom_sf"/>
</dbReference>
<sequence length="139" mass="15182">YRRGTKAFLKIRLERVDGITAGNSIESRCFPFTLGQAKSCDLQIVAKGVWDTHLRLDNAGEKGITATPCSDALFIINGVSQGKTVRLKHGDLMGLGAAKLRFWFAPISQVDRQASEALIWVALLLLGMGQVAVIAWLLK</sequence>
<dbReference type="Pfam" id="PF00498">
    <property type="entry name" value="FHA"/>
    <property type="match status" value="1"/>
</dbReference>
<evidence type="ECO:0000256" key="1">
    <source>
        <dbReference type="SAM" id="Phobius"/>
    </source>
</evidence>
<evidence type="ECO:0000313" key="3">
    <source>
        <dbReference type="EMBL" id="SVD21997.1"/>
    </source>
</evidence>
<organism evidence="3">
    <name type="scientific">marine metagenome</name>
    <dbReference type="NCBI Taxonomy" id="408172"/>
    <lineage>
        <taxon>unclassified sequences</taxon>
        <taxon>metagenomes</taxon>
        <taxon>ecological metagenomes</taxon>
    </lineage>
</organism>
<dbReference type="AlphaFoldDB" id="A0A382TKH7"/>
<dbReference type="Gene3D" id="2.60.200.20">
    <property type="match status" value="1"/>
</dbReference>
<dbReference type="InterPro" id="IPR000253">
    <property type="entry name" value="FHA_dom"/>
</dbReference>
<dbReference type="CDD" id="cd00060">
    <property type="entry name" value="FHA"/>
    <property type="match status" value="1"/>
</dbReference>
<keyword evidence="1" id="KW-1133">Transmembrane helix</keyword>
<feature type="non-terminal residue" evidence="3">
    <location>
        <position position="1"/>
    </location>
</feature>
<evidence type="ECO:0000259" key="2">
    <source>
        <dbReference type="Pfam" id="PF00498"/>
    </source>
</evidence>
<keyword evidence="1" id="KW-0812">Transmembrane</keyword>
<dbReference type="EMBL" id="UINC01136940">
    <property type="protein sequence ID" value="SVD21997.1"/>
    <property type="molecule type" value="Genomic_DNA"/>
</dbReference>
<feature type="domain" description="FHA" evidence="2">
    <location>
        <begin position="33"/>
        <end position="96"/>
    </location>
</feature>
<keyword evidence="1" id="KW-0472">Membrane</keyword>
<protein>
    <recommendedName>
        <fullName evidence="2">FHA domain-containing protein</fullName>
    </recommendedName>
</protein>
<dbReference type="SUPFAM" id="SSF49879">
    <property type="entry name" value="SMAD/FHA domain"/>
    <property type="match status" value="1"/>
</dbReference>
<feature type="transmembrane region" description="Helical" evidence="1">
    <location>
        <begin position="117"/>
        <end position="138"/>
    </location>
</feature>
<reference evidence="3" key="1">
    <citation type="submission" date="2018-05" db="EMBL/GenBank/DDBJ databases">
        <authorList>
            <person name="Lanie J.A."/>
            <person name="Ng W.-L."/>
            <person name="Kazmierczak K.M."/>
            <person name="Andrzejewski T.M."/>
            <person name="Davidsen T.M."/>
            <person name="Wayne K.J."/>
            <person name="Tettelin H."/>
            <person name="Glass J.I."/>
            <person name="Rusch D."/>
            <person name="Podicherti R."/>
            <person name="Tsui H.-C.T."/>
            <person name="Winkler M.E."/>
        </authorList>
    </citation>
    <scope>NUCLEOTIDE SEQUENCE</scope>
</reference>
<proteinExistence type="predicted"/>